<evidence type="ECO:0000313" key="6">
    <source>
        <dbReference type="EMBL" id="QDL91967.1"/>
    </source>
</evidence>
<dbReference type="Gene3D" id="3.30.465.10">
    <property type="match status" value="1"/>
</dbReference>
<dbReference type="InterPro" id="IPR051264">
    <property type="entry name" value="FAD-oxidored/transferase_4"/>
</dbReference>
<dbReference type="KEGG" id="ppru:FDP22_09375"/>
<evidence type="ECO:0000256" key="1">
    <source>
        <dbReference type="ARBA" id="ARBA00001974"/>
    </source>
</evidence>
<dbReference type="InterPro" id="IPR016171">
    <property type="entry name" value="Vanillyl_alc_oxidase_C-sub2"/>
</dbReference>
<evidence type="ECO:0000313" key="7">
    <source>
        <dbReference type="Proteomes" id="UP000305888"/>
    </source>
</evidence>
<sequence>MSQSAPRALNDASPAFLEHLEARVGPGILRPAGAADLEEPRGRYHGRAGAVALPRDTEGVAAIVCACAEARVGIVPRAGGTGLVAGQVMPEGPLPLLLSVERLSAVRDASPADNALTVEAGVTLAGVQEAAEAVNRLFPLSLGSEGSCRIGGNLATNAGGVQVLRYGNARDLCLGIEAVLPDGSVLHGLRRLRKDNTGYDLRNLLIGSEGSLGIITAASLRLFPRPADTATAWVATPSPAAAARILQRALDRLGEAVSGFELIHRTGLDFLAEHMPDLRPPLAEGTWFALIEASGGAGAQVQDGLEAALAEAFEAGDATDAVLASSLAQRQAMWQIRETIPEANRAVGAIASHDISLPLSAIPEFIDEGLARLHALDASMRVNCFGHLGDGNLHYNVFPAAGRDRADYDALRARVTETVHDLVHAREGSVSAEHGIGRLKVDDLVRYGDPAKLAAMRAIKQALDPVGIMNPGALLA</sequence>
<dbReference type="InterPro" id="IPR016164">
    <property type="entry name" value="FAD-linked_Oxase-like_C"/>
</dbReference>
<dbReference type="PROSITE" id="PS51387">
    <property type="entry name" value="FAD_PCMH"/>
    <property type="match status" value="1"/>
</dbReference>
<dbReference type="InterPro" id="IPR016166">
    <property type="entry name" value="FAD-bd_PCMH"/>
</dbReference>
<proteinExistence type="inferred from homology"/>
<feature type="domain" description="FAD-binding PCMH-type" evidence="5">
    <location>
        <begin position="44"/>
        <end position="225"/>
    </location>
</feature>
<dbReference type="Gene3D" id="3.30.70.2740">
    <property type="match status" value="1"/>
</dbReference>
<dbReference type="RefSeq" id="WP_138571982.1">
    <property type="nucleotide sequence ID" value="NZ_CP040818.1"/>
</dbReference>
<dbReference type="Gene3D" id="1.10.45.10">
    <property type="entry name" value="Vanillyl-alcohol Oxidase, Chain A, domain 4"/>
    <property type="match status" value="1"/>
</dbReference>
<evidence type="ECO:0000256" key="4">
    <source>
        <dbReference type="ARBA" id="ARBA00022827"/>
    </source>
</evidence>
<keyword evidence="3" id="KW-0285">Flavoprotein</keyword>
<dbReference type="GO" id="GO:0071949">
    <property type="term" value="F:FAD binding"/>
    <property type="evidence" value="ECO:0007669"/>
    <property type="project" value="InterPro"/>
</dbReference>
<dbReference type="PANTHER" id="PTHR43716">
    <property type="entry name" value="D-2-HYDROXYGLUTARATE DEHYDROGENASE, MITOCHONDRIAL"/>
    <property type="match status" value="1"/>
</dbReference>
<dbReference type="OrthoDB" id="9811557at2"/>
<dbReference type="InterPro" id="IPR006094">
    <property type="entry name" value="Oxid_FAD_bind_N"/>
</dbReference>
<dbReference type="FunFam" id="1.10.45.10:FF:000001">
    <property type="entry name" value="D-lactate dehydrogenase mitochondrial"/>
    <property type="match status" value="1"/>
</dbReference>
<evidence type="ECO:0000256" key="2">
    <source>
        <dbReference type="ARBA" id="ARBA00008000"/>
    </source>
</evidence>
<evidence type="ECO:0000259" key="5">
    <source>
        <dbReference type="PROSITE" id="PS51387"/>
    </source>
</evidence>
<accession>A0A5B8FHA8</accession>
<comment type="similarity">
    <text evidence="2">Belongs to the FAD-binding oxidoreductase/transferase type 4 family.</text>
</comment>
<dbReference type="Proteomes" id="UP000305888">
    <property type="component" value="Chromosome"/>
</dbReference>
<gene>
    <name evidence="6" type="ORF">FDP22_09375</name>
</gene>
<dbReference type="InterPro" id="IPR016169">
    <property type="entry name" value="FAD-bd_PCMH_sub2"/>
</dbReference>
<evidence type="ECO:0000256" key="3">
    <source>
        <dbReference type="ARBA" id="ARBA00022630"/>
    </source>
</evidence>
<dbReference type="SUPFAM" id="SSF55103">
    <property type="entry name" value="FAD-linked oxidases, C-terminal domain"/>
    <property type="match status" value="1"/>
</dbReference>
<name>A0A5B8FHA8_9RHOB</name>
<dbReference type="PANTHER" id="PTHR43716:SF2">
    <property type="entry name" value="BLL6224 PROTEIN"/>
    <property type="match status" value="1"/>
</dbReference>
<protein>
    <submittedName>
        <fullName evidence="6">FAD-binding oxidoreductase</fullName>
    </submittedName>
</protein>
<reference evidence="6 7" key="1">
    <citation type="submission" date="2019-06" db="EMBL/GenBank/DDBJ databases">
        <title>Genome sequence of Rhodobacteraceae bacterium D4M1.</title>
        <authorList>
            <person name="Cao J."/>
        </authorList>
    </citation>
    <scope>NUCLEOTIDE SEQUENCE [LARGE SCALE GENOMIC DNA]</scope>
    <source>
        <strain evidence="6 7">D4M1</strain>
    </source>
</reference>
<dbReference type="AlphaFoldDB" id="A0A5B8FHA8"/>
<dbReference type="SUPFAM" id="SSF56176">
    <property type="entry name" value="FAD-binding/transporter-associated domain-like"/>
    <property type="match status" value="1"/>
</dbReference>
<dbReference type="GO" id="GO:0022904">
    <property type="term" value="P:respiratory electron transport chain"/>
    <property type="evidence" value="ECO:0007669"/>
    <property type="project" value="TreeGrafter"/>
</dbReference>
<dbReference type="EMBL" id="CP040818">
    <property type="protein sequence ID" value="QDL91967.1"/>
    <property type="molecule type" value="Genomic_DNA"/>
</dbReference>
<dbReference type="Pfam" id="PF01565">
    <property type="entry name" value="FAD_binding_4"/>
    <property type="match status" value="1"/>
</dbReference>
<dbReference type="InterPro" id="IPR016167">
    <property type="entry name" value="FAD-bd_PCMH_sub1"/>
</dbReference>
<comment type="cofactor">
    <cofactor evidence="1">
        <name>FAD</name>
        <dbReference type="ChEBI" id="CHEBI:57692"/>
    </cofactor>
</comment>
<dbReference type="Pfam" id="PF02913">
    <property type="entry name" value="FAD-oxidase_C"/>
    <property type="match status" value="1"/>
</dbReference>
<dbReference type="InterPro" id="IPR036318">
    <property type="entry name" value="FAD-bd_PCMH-like_sf"/>
</dbReference>
<dbReference type="Gene3D" id="3.30.43.10">
    <property type="entry name" value="Uridine Diphospho-n-acetylenolpyruvylglucosamine Reductase, domain 2"/>
    <property type="match status" value="1"/>
</dbReference>
<dbReference type="GO" id="GO:0003824">
    <property type="term" value="F:catalytic activity"/>
    <property type="evidence" value="ECO:0007669"/>
    <property type="project" value="InterPro"/>
</dbReference>
<dbReference type="Gene3D" id="3.30.70.2190">
    <property type="match status" value="1"/>
</dbReference>
<organism evidence="6 7">
    <name type="scientific">Paroceanicella profunda</name>
    <dbReference type="NCBI Taxonomy" id="2579971"/>
    <lineage>
        <taxon>Bacteria</taxon>
        <taxon>Pseudomonadati</taxon>
        <taxon>Pseudomonadota</taxon>
        <taxon>Alphaproteobacteria</taxon>
        <taxon>Rhodobacterales</taxon>
        <taxon>Paracoccaceae</taxon>
        <taxon>Paroceanicella</taxon>
    </lineage>
</organism>
<keyword evidence="7" id="KW-1185">Reference proteome</keyword>
<keyword evidence="4" id="KW-0274">FAD</keyword>
<dbReference type="InterPro" id="IPR004113">
    <property type="entry name" value="FAD-bd_oxidored_4_C"/>
</dbReference>